<accession>A0A5C5B7J4</accession>
<reference evidence="1 2" key="1">
    <citation type="submission" date="2019-06" db="EMBL/GenBank/DDBJ databases">
        <title>Draft genome sequence of Miniimonas arenae KCTC 19750T isolated from sea sand.</title>
        <authorList>
            <person name="Park S.-J."/>
        </authorList>
    </citation>
    <scope>NUCLEOTIDE SEQUENCE [LARGE SCALE GENOMIC DNA]</scope>
    <source>
        <strain evidence="1 2">KCTC 19750</strain>
    </source>
</reference>
<dbReference type="AlphaFoldDB" id="A0A5C5B7J4"/>
<comment type="caution">
    <text evidence="1">The sequence shown here is derived from an EMBL/GenBank/DDBJ whole genome shotgun (WGS) entry which is preliminary data.</text>
</comment>
<gene>
    <name evidence="1" type="ORF">FH969_14010</name>
</gene>
<sequence>MPHEDEVHVPALYMLTAITGRRRNEGREIVSKSGIVIDRRFFHLALMGTMCQRRTGTDPVSSDWK</sequence>
<protein>
    <submittedName>
        <fullName evidence="1">Uncharacterized protein</fullName>
    </submittedName>
</protein>
<organism evidence="1 2">
    <name type="scientific">Miniimonas arenae</name>
    <dbReference type="NCBI Taxonomy" id="676201"/>
    <lineage>
        <taxon>Bacteria</taxon>
        <taxon>Bacillati</taxon>
        <taxon>Actinomycetota</taxon>
        <taxon>Actinomycetes</taxon>
        <taxon>Micrococcales</taxon>
        <taxon>Beutenbergiaceae</taxon>
        <taxon>Miniimonas</taxon>
    </lineage>
</organism>
<dbReference type="Proteomes" id="UP000313849">
    <property type="component" value="Unassembled WGS sequence"/>
</dbReference>
<keyword evidence="2" id="KW-1185">Reference proteome</keyword>
<proteinExistence type="predicted"/>
<dbReference type="EMBL" id="VENP01000079">
    <property type="protein sequence ID" value="TNU72943.1"/>
    <property type="molecule type" value="Genomic_DNA"/>
</dbReference>
<evidence type="ECO:0000313" key="1">
    <source>
        <dbReference type="EMBL" id="TNU72943.1"/>
    </source>
</evidence>
<evidence type="ECO:0000313" key="2">
    <source>
        <dbReference type="Proteomes" id="UP000313849"/>
    </source>
</evidence>
<dbReference type="RefSeq" id="WP_108718648.1">
    <property type="nucleotide sequence ID" value="NZ_VENP01000079.1"/>
</dbReference>
<name>A0A5C5B7J4_9MICO</name>